<dbReference type="EMBL" id="JAAKZG010000003">
    <property type="protein sequence ID" value="NGN41256.1"/>
    <property type="molecule type" value="Genomic_DNA"/>
</dbReference>
<evidence type="ECO:0000313" key="2">
    <source>
        <dbReference type="EMBL" id="NGN41256.1"/>
    </source>
</evidence>
<dbReference type="Pfam" id="PF13692">
    <property type="entry name" value="Glyco_trans_1_4"/>
    <property type="match status" value="1"/>
</dbReference>
<comment type="caution">
    <text evidence="2">The sequence shown here is derived from an EMBL/GenBank/DDBJ whole genome shotgun (WGS) entry which is preliminary data.</text>
</comment>
<dbReference type="GO" id="GO:0016757">
    <property type="term" value="F:glycosyltransferase activity"/>
    <property type="evidence" value="ECO:0007669"/>
    <property type="project" value="UniProtKB-ARBA"/>
</dbReference>
<organism evidence="2 3">
    <name type="scientific">Mesorhizobium zhangyense</name>
    <dbReference type="NCBI Taxonomy" id="1776730"/>
    <lineage>
        <taxon>Bacteria</taxon>
        <taxon>Pseudomonadati</taxon>
        <taxon>Pseudomonadota</taxon>
        <taxon>Alphaproteobacteria</taxon>
        <taxon>Hyphomicrobiales</taxon>
        <taxon>Phyllobacteriaceae</taxon>
        <taxon>Mesorhizobium</taxon>
    </lineage>
</organism>
<sequence>MKIAHLISHDALNGVATSTKTLIDNQIKAGHEVMLIHPRKSWIQRQKFVGPVKMLESSFRTNPTDLRNTGYPIRDWGRTLVHAHGSRANKFLMIFTIADGAPAVMTAHTRQFQIPWRFAHAVVGLSRQTADYYIKRLLVSPARMHIVPNMFDSAALRPVSAEARSLARQKLGIRQDTFLLGSVGLIGTRKRQIDMLRILKRLLGKGIDAELMLVGGVDKSAMMPGWQGALDDPALRGKVHLVGPREDAVQLVAAMDLFLCTSIAEEAPIAPLEAMAQAIPAISTDVGNMEDLLPADRLFTVGDVDGLSKAAERFARDPQWQVEAGAADRQTVTEQLAPEAMLPQIEDIYFAALGRARDRGWKYFKNPADRWVPDKAR</sequence>
<protein>
    <submittedName>
        <fullName evidence="2">Glycosyltransferase family 4 protein</fullName>
    </submittedName>
</protein>
<proteinExistence type="predicted"/>
<feature type="domain" description="Glycosyltransferase subfamily 4-like N-terminal" evidence="1">
    <location>
        <begin position="13"/>
        <end position="152"/>
    </location>
</feature>
<keyword evidence="3" id="KW-1185">Reference proteome</keyword>
<reference evidence="2 3" key="1">
    <citation type="submission" date="2020-02" db="EMBL/GenBank/DDBJ databases">
        <title>Genome sequence of the type strain CGMCC 1.15528 of Mesorhizobium zhangyense.</title>
        <authorList>
            <person name="Gao J."/>
            <person name="Sun J."/>
        </authorList>
    </citation>
    <scope>NUCLEOTIDE SEQUENCE [LARGE SCALE GENOMIC DNA]</scope>
    <source>
        <strain evidence="2 3">CGMCC 1.15528</strain>
    </source>
</reference>
<dbReference type="Proteomes" id="UP000481252">
    <property type="component" value="Unassembled WGS sequence"/>
</dbReference>
<dbReference type="Pfam" id="PF13439">
    <property type="entry name" value="Glyco_transf_4"/>
    <property type="match status" value="1"/>
</dbReference>
<dbReference type="CDD" id="cd03801">
    <property type="entry name" value="GT4_PimA-like"/>
    <property type="match status" value="1"/>
</dbReference>
<dbReference type="RefSeq" id="WP_165116537.1">
    <property type="nucleotide sequence ID" value="NZ_JAAKZG010000003.1"/>
</dbReference>
<evidence type="ECO:0000313" key="3">
    <source>
        <dbReference type="Proteomes" id="UP000481252"/>
    </source>
</evidence>
<evidence type="ECO:0000259" key="1">
    <source>
        <dbReference type="Pfam" id="PF13439"/>
    </source>
</evidence>
<dbReference type="PANTHER" id="PTHR12526">
    <property type="entry name" value="GLYCOSYLTRANSFERASE"/>
    <property type="match status" value="1"/>
</dbReference>
<dbReference type="SUPFAM" id="SSF53756">
    <property type="entry name" value="UDP-Glycosyltransferase/glycogen phosphorylase"/>
    <property type="match status" value="1"/>
</dbReference>
<dbReference type="Gene3D" id="3.40.50.2000">
    <property type="entry name" value="Glycogen Phosphorylase B"/>
    <property type="match status" value="2"/>
</dbReference>
<accession>A0A7C9R6T7</accession>
<keyword evidence="2" id="KW-0808">Transferase</keyword>
<dbReference type="AlphaFoldDB" id="A0A7C9R6T7"/>
<dbReference type="InterPro" id="IPR028098">
    <property type="entry name" value="Glyco_trans_4-like_N"/>
</dbReference>
<name>A0A7C9R6T7_9HYPH</name>
<gene>
    <name evidence="2" type="ORF">G6N74_09285</name>
</gene>